<dbReference type="InterPro" id="IPR001969">
    <property type="entry name" value="Aspartic_peptidase_AS"/>
</dbReference>
<accession>A0A015J4N6</accession>
<gene>
    <name evidence="2" type="ORF">RirG_169270</name>
</gene>
<reference evidence="2 3" key="1">
    <citation type="submission" date="2014-02" db="EMBL/GenBank/DDBJ databases">
        <title>Single nucleus genome sequencing reveals high similarity among nuclei of an endomycorrhizal fungus.</title>
        <authorList>
            <person name="Lin K."/>
            <person name="Geurts R."/>
            <person name="Zhang Z."/>
            <person name="Limpens E."/>
            <person name="Saunders D.G."/>
            <person name="Mu D."/>
            <person name="Pang E."/>
            <person name="Cao H."/>
            <person name="Cha H."/>
            <person name="Lin T."/>
            <person name="Zhou Q."/>
            <person name="Shang Y."/>
            <person name="Li Y."/>
            <person name="Ivanov S."/>
            <person name="Sharma T."/>
            <person name="Velzen R.V."/>
            <person name="Ruijter N.D."/>
            <person name="Aanen D.K."/>
            <person name="Win J."/>
            <person name="Kamoun S."/>
            <person name="Bisseling T."/>
            <person name="Huang S."/>
        </authorList>
    </citation>
    <scope>NUCLEOTIDE SEQUENCE [LARGE SCALE GENOMIC DNA]</scope>
    <source>
        <strain evidence="3">DAOM197198w</strain>
    </source>
</reference>
<dbReference type="EMBL" id="JEMT01025175">
    <property type="protein sequence ID" value="EXX61645.1"/>
    <property type="molecule type" value="Genomic_DNA"/>
</dbReference>
<proteinExistence type="predicted"/>
<protein>
    <recommendedName>
        <fullName evidence="4">Peptidase A2 domain-containing protein</fullName>
    </recommendedName>
</protein>
<dbReference type="Proteomes" id="UP000022910">
    <property type="component" value="Unassembled WGS sequence"/>
</dbReference>
<dbReference type="STRING" id="1432141.A0A015J4N6"/>
<keyword evidence="1" id="KW-1133">Transmembrane helix</keyword>
<keyword evidence="1" id="KW-0472">Membrane</keyword>
<dbReference type="HOGENOM" id="CLU_123967_0_0_1"/>
<dbReference type="OrthoDB" id="2344103at2759"/>
<evidence type="ECO:0008006" key="4">
    <source>
        <dbReference type="Google" id="ProtNLM"/>
    </source>
</evidence>
<dbReference type="AlphaFoldDB" id="A0A015J4N6"/>
<dbReference type="PROSITE" id="PS00141">
    <property type="entry name" value="ASP_PROTEASE"/>
    <property type="match status" value="1"/>
</dbReference>
<keyword evidence="3" id="KW-1185">Reference proteome</keyword>
<organism evidence="2 3">
    <name type="scientific">Rhizophagus irregularis (strain DAOM 197198w)</name>
    <name type="common">Glomus intraradices</name>
    <dbReference type="NCBI Taxonomy" id="1432141"/>
    <lineage>
        <taxon>Eukaryota</taxon>
        <taxon>Fungi</taxon>
        <taxon>Fungi incertae sedis</taxon>
        <taxon>Mucoromycota</taxon>
        <taxon>Glomeromycotina</taxon>
        <taxon>Glomeromycetes</taxon>
        <taxon>Glomerales</taxon>
        <taxon>Glomeraceae</taxon>
        <taxon>Rhizophagus</taxon>
    </lineage>
</organism>
<dbReference type="GO" id="GO:0004190">
    <property type="term" value="F:aspartic-type endopeptidase activity"/>
    <property type="evidence" value="ECO:0007669"/>
    <property type="project" value="InterPro"/>
</dbReference>
<evidence type="ECO:0000256" key="1">
    <source>
        <dbReference type="SAM" id="Phobius"/>
    </source>
</evidence>
<dbReference type="GO" id="GO:0006508">
    <property type="term" value="P:proteolysis"/>
    <property type="evidence" value="ECO:0007669"/>
    <property type="project" value="InterPro"/>
</dbReference>
<dbReference type="OMA" id="IECEVSK"/>
<keyword evidence="1" id="KW-0812">Transmembrane</keyword>
<feature type="transmembrane region" description="Helical" evidence="1">
    <location>
        <begin position="169"/>
        <end position="188"/>
    </location>
</feature>
<sequence>MIELNDTYGPRKNSNILLTDIDTDDVHTCIPSKLNIKYLAKAPNELNGNMSGIMYGVNLRLFCATTIKIKNKIKMIIFLVDTGSSETYISEEVLRSFRIELADPLNDSIHVSINNKGEWVKMSHSNFKDICILGMRFLTSNKVGLHAFCGDDIFYLNFDEELKSNNDEVIGGCFMIIFLILVFFTEYLNNFP</sequence>
<evidence type="ECO:0000313" key="2">
    <source>
        <dbReference type="EMBL" id="EXX61645.1"/>
    </source>
</evidence>
<comment type="caution">
    <text evidence="2">The sequence shown here is derived from an EMBL/GenBank/DDBJ whole genome shotgun (WGS) entry which is preliminary data.</text>
</comment>
<evidence type="ECO:0000313" key="3">
    <source>
        <dbReference type="Proteomes" id="UP000022910"/>
    </source>
</evidence>
<name>A0A015J4N6_RHIIW</name>